<dbReference type="OrthoDB" id="9945984at2"/>
<sequence>MDIRHTPAFAGPPRPGPLRAPRPAALRAGSGRATRAGVFAVAATVLASVAHHVADPAGPRPGVLAAVAATAFLLALPRAGRQWSHRSAAALMCATQIASHLLLSAHPSAMAMEMDDGRRLAQGAALVLHAGGTVAVAALLHAADARACYLSAAAGRIAARLLHLLARAWQVAAPAYLSAGAVRRAARPAHLGAGRVLTHAVRRRGPPAGQR</sequence>
<organism evidence="2 3">
    <name type="scientific">Kitasatospora cineracea</name>
    <dbReference type="NCBI Taxonomy" id="88074"/>
    <lineage>
        <taxon>Bacteria</taxon>
        <taxon>Bacillati</taxon>
        <taxon>Actinomycetota</taxon>
        <taxon>Actinomycetes</taxon>
        <taxon>Kitasatosporales</taxon>
        <taxon>Streptomycetaceae</taxon>
        <taxon>Kitasatospora</taxon>
    </lineage>
</organism>
<name>A0A8G1UFG0_9ACTN</name>
<comment type="caution">
    <text evidence="2">The sequence shown here is derived from an EMBL/GenBank/DDBJ whole genome shotgun (WGS) entry which is preliminary data.</text>
</comment>
<proteinExistence type="predicted"/>
<feature type="region of interest" description="Disordered" evidence="1">
    <location>
        <begin position="1"/>
        <end position="27"/>
    </location>
</feature>
<dbReference type="RefSeq" id="WP_100837060.1">
    <property type="nucleotide sequence ID" value="NZ_RJVJ01000001.1"/>
</dbReference>
<dbReference type="EMBL" id="RJVJ01000001">
    <property type="protein sequence ID" value="ROR43015.1"/>
    <property type="molecule type" value="Genomic_DNA"/>
</dbReference>
<accession>A0A8G1UFG0</accession>
<protein>
    <submittedName>
        <fullName evidence="2">Uncharacterized protein</fullName>
    </submittedName>
</protein>
<feature type="compositionally biased region" description="Pro residues" evidence="1">
    <location>
        <begin position="10"/>
        <end position="20"/>
    </location>
</feature>
<dbReference type="AlphaFoldDB" id="A0A8G1UFG0"/>
<reference evidence="2 3" key="1">
    <citation type="submission" date="2018-11" db="EMBL/GenBank/DDBJ databases">
        <title>Sequencing the genomes of 1000 actinobacteria strains.</title>
        <authorList>
            <person name="Klenk H.-P."/>
        </authorList>
    </citation>
    <scope>NUCLEOTIDE SEQUENCE [LARGE SCALE GENOMIC DNA]</scope>
    <source>
        <strain evidence="2 3">DSM 44780</strain>
    </source>
</reference>
<evidence type="ECO:0000256" key="1">
    <source>
        <dbReference type="SAM" id="MobiDB-lite"/>
    </source>
</evidence>
<dbReference type="Proteomes" id="UP000267408">
    <property type="component" value="Unassembled WGS sequence"/>
</dbReference>
<evidence type="ECO:0000313" key="2">
    <source>
        <dbReference type="EMBL" id="ROR43015.1"/>
    </source>
</evidence>
<evidence type="ECO:0000313" key="3">
    <source>
        <dbReference type="Proteomes" id="UP000267408"/>
    </source>
</evidence>
<gene>
    <name evidence="2" type="ORF">EDD39_1150</name>
</gene>